<dbReference type="SMART" id="SM00530">
    <property type="entry name" value="HTH_XRE"/>
    <property type="match status" value="1"/>
</dbReference>
<dbReference type="PROSITE" id="PS50943">
    <property type="entry name" value="HTH_CROC1"/>
    <property type="match status" value="1"/>
</dbReference>
<protein>
    <submittedName>
        <fullName evidence="2">Helix-turn-helix domain-containing protein</fullName>
    </submittedName>
</protein>
<organism evidence="2 3">
    <name type="scientific">Clostridium sardiniense</name>
    <name type="common">Clostridium absonum</name>
    <dbReference type="NCBI Taxonomy" id="29369"/>
    <lineage>
        <taxon>Bacteria</taxon>
        <taxon>Bacillati</taxon>
        <taxon>Bacillota</taxon>
        <taxon>Clostridia</taxon>
        <taxon>Eubacteriales</taxon>
        <taxon>Clostridiaceae</taxon>
        <taxon>Clostridium</taxon>
    </lineage>
</organism>
<name>A0ABS7L097_CLOSR</name>
<dbReference type="Gene3D" id="1.10.260.40">
    <property type="entry name" value="lambda repressor-like DNA-binding domains"/>
    <property type="match status" value="1"/>
</dbReference>
<dbReference type="InterPro" id="IPR010982">
    <property type="entry name" value="Lambda_DNA-bd_dom_sf"/>
</dbReference>
<dbReference type="Pfam" id="PF01381">
    <property type="entry name" value="HTH_3"/>
    <property type="match status" value="1"/>
</dbReference>
<evidence type="ECO:0000313" key="2">
    <source>
        <dbReference type="EMBL" id="MBY0756312.1"/>
    </source>
</evidence>
<dbReference type="InterPro" id="IPR001387">
    <property type="entry name" value="Cro/C1-type_HTH"/>
</dbReference>
<accession>A0ABS7L097</accession>
<evidence type="ECO:0000259" key="1">
    <source>
        <dbReference type="PROSITE" id="PS50943"/>
    </source>
</evidence>
<evidence type="ECO:0000313" key="3">
    <source>
        <dbReference type="Proteomes" id="UP001299068"/>
    </source>
</evidence>
<sequence length="71" mass="8299">MKERVNLADNLRMYRAKNRFSQVELARRSGVSHRTIVDSERNIEHRLSFEGVLKLAEGLNISLENLIVEKF</sequence>
<dbReference type="RefSeq" id="WP_221861571.1">
    <property type="nucleotide sequence ID" value="NZ_JAIKTU010000010.1"/>
</dbReference>
<feature type="domain" description="HTH cro/C1-type" evidence="1">
    <location>
        <begin position="11"/>
        <end position="66"/>
    </location>
</feature>
<comment type="caution">
    <text evidence="2">The sequence shown here is derived from an EMBL/GenBank/DDBJ whole genome shotgun (WGS) entry which is preliminary data.</text>
</comment>
<keyword evidence="3" id="KW-1185">Reference proteome</keyword>
<dbReference type="CDD" id="cd00093">
    <property type="entry name" value="HTH_XRE"/>
    <property type="match status" value="1"/>
</dbReference>
<proteinExistence type="predicted"/>
<dbReference type="SUPFAM" id="SSF47413">
    <property type="entry name" value="lambda repressor-like DNA-binding domains"/>
    <property type="match status" value="1"/>
</dbReference>
<dbReference type="Proteomes" id="UP001299068">
    <property type="component" value="Unassembled WGS sequence"/>
</dbReference>
<dbReference type="EMBL" id="JAIKTU010000010">
    <property type="protein sequence ID" value="MBY0756312.1"/>
    <property type="molecule type" value="Genomic_DNA"/>
</dbReference>
<reference evidence="2 3" key="1">
    <citation type="journal article" date="2021" name="Cell Host Microbe">
        <title>in vivo commensal control of Clostridioides difficile virulence.</title>
        <authorList>
            <person name="Girinathan B.P."/>
            <person name="Dibenedetto N."/>
            <person name="Worley J.N."/>
            <person name="Peltier J."/>
            <person name="Arrieta-Ortiz M.L."/>
            <person name="Rupa Christinal Immanuel S."/>
            <person name="Lavin R."/>
            <person name="Delaney M.L."/>
            <person name="Cummins C."/>
            <person name="Hoffmann M."/>
            <person name="Luo Y."/>
            <person name="Gonzalez-Escalona N."/>
            <person name="Allard M."/>
            <person name="Onderdonk A.B."/>
            <person name="Gerber G.K."/>
            <person name="Sonenshein A.L."/>
            <person name="Baliga N."/>
            <person name="Dupuy B."/>
            <person name="Bry L."/>
        </authorList>
    </citation>
    <scope>NUCLEOTIDE SEQUENCE [LARGE SCALE GENOMIC DNA]</scope>
    <source>
        <strain evidence="2 3">DSM 599</strain>
    </source>
</reference>
<gene>
    <name evidence="2" type="ORF">K5V21_12725</name>
</gene>